<name>A0A6J5MVG8_9CAUD</name>
<accession>A0A6J5MVG8</accession>
<reference evidence="1" key="1">
    <citation type="submission" date="2020-04" db="EMBL/GenBank/DDBJ databases">
        <authorList>
            <person name="Chiriac C."/>
            <person name="Salcher M."/>
            <person name="Ghai R."/>
            <person name="Kavagutti S V."/>
        </authorList>
    </citation>
    <scope>NUCLEOTIDE SEQUENCE</scope>
</reference>
<protein>
    <submittedName>
        <fullName evidence="1">Uncharacterized protein</fullName>
    </submittedName>
</protein>
<evidence type="ECO:0000313" key="1">
    <source>
        <dbReference type="EMBL" id="CAB4149857.1"/>
    </source>
</evidence>
<dbReference type="EMBL" id="LR796527">
    <property type="protein sequence ID" value="CAB4149857.1"/>
    <property type="molecule type" value="Genomic_DNA"/>
</dbReference>
<gene>
    <name evidence="1" type="ORF">UFOVP558_41</name>
</gene>
<proteinExistence type="predicted"/>
<organism evidence="1">
    <name type="scientific">uncultured Caudovirales phage</name>
    <dbReference type="NCBI Taxonomy" id="2100421"/>
    <lineage>
        <taxon>Viruses</taxon>
        <taxon>Duplodnaviria</taxon>
        <taxon>Heunggongvirae</taxon>
        <taxon>Uroviricota</taxon>
        <taxon>Caudoviricetes</taxon>
        <taxon>Peduoviridae</taxon>
        <taxon>Maltschvirus</taxon>
        <taxon>Maltschvirus maltsch</taxon>
    </lineage>
</organism>
<sequence length="66" mass="7171">MKAVTLYRVKKNAIGALPGHLPEGMVLGLTESEEAALAKNTLVKDCFEKVVLKMASIEPTTKEVEK</sequence>